<dbReference type="SUPFAM" id="SSF46894">
    <property type="entry name" value="C-terminal effector domain of the bipartite response regulators"/>
    <property type="match status" value="1"/>
</dbReference>
<organism evidence="6 7">
    <name type="scientific">Proteiniborus ethanoligenes</name>
    <dbReference type="NCBI Taxonomy" id="415015"/>
    <lineage>
        <taxon>Bacteria</taxon>
        <taxon>Bacillati</taxon>
        <taxon>Bacillota</taxon>
        <taxon>Clostridia</taxon>
        <taxon>Eubacteriales</taxon>
        <taxon>Proteiniborus</taxon>
    </lineage>
</organism>
<dbReference type="PROSITE" id="PS50043">
    <property type="entry name" value="HTH_LUXR_2"/>
    <property type="match status" value="1"/>
</dbReference>
<feature type="transmembrane region" description="Helical" evidence="4">
    <location>
        <begin position="139"/>
        <end position="158"/>
    </location>
</feature>
<feature type="domain" description="HTH luxR-type" evidence="5">
    <location>
        <begin position="409"/>
        <end position="474"/>
    </location>
</feature>
<keyword evidence="1" id="KW-0805">Transcription regulation</keyword>
<dbReference type="GO" id="GO:0006355">
    <property type="term" value="P:regulation of DNA-templated transcription"/>
    <property type="evidence" value="ECO:0007669"/>
    <property type="project" value="InterPro"/>
</dbReference>
<feature type="transmembrane region" description="Helical" evidence="4">
    <location>
        <begin position="105"/>
        <end position="127"/>
    </location>
</feature>
<accession>A0A1H3LFP3</accession>
<evidence type="ECO:0000313" key="7">
    <source>
        <dbReference type="Proteomes" id="UP000198625"/>
    </source>
</evidence>
<dbReference type="PANTHER" id="PTHR44688">
    <property type="entry name" value="DNA-BINDING TRANSCRIPTIONAL ACTIVATOR DEVR_DOSR"/>
    <property type="match status" value="1"/>
</dbReference>
<keyword evidence="3" id="KW-0804">Transcription</keyword>
<feature type="transmembrane region" description="Helical" evidence="4">
    <location>
        <begin position="292"/>
        <end position="316"/>
    </location>
</feature>
<proteinExistence type="predicted"/>
<dbReference type="STRING" id="415015.SAMN05660462_00528"/>
<protein>
    <submittedName>
        <fullName evidence="6">Regulatory protein, luxR family</fullName>
    </submittedName>
</protein>
<evidence type="ECO:0000256" key="4">
    <source>
        <dbReference type="SAM" id="Phobius"/>
    </source>
</evidence>
<evidence type="ECO:0000256" key="2">
    <source>
        <dbReference type="ARBA" id="ARBA00023125"/>
    </source>
</evidence>
<keyword evidence="4" id="KW-0812">Transmembrane</keyword>
<evidence type="ECO:0000313" key="6">
    <source>
        <dbReference type="EMBL" id="SDY63367.1"/>
    </source>
</evidence>
<dbReference type="GO" id="GO:0003677">
    <property type="term" value="F:DNA binding"/>
    <property type="evidence" value="ECO:0007669"/>
    <property type="project" value="UniProtKB-KW"/>
</dbReference>
<dbReference type="AlphaFoldDB" id="A0A1H3LFP3"/>
<gene>
    <name evidence="6" type="ORF">SAMN05660462_00528</name>
</gene>
<dbReference type="Gene3D" id="1.10.10.10">
    <property type="entry name" value="Winged helix-like DNA-binding domain superfamily/Winged helix DNA-binding domain"/>
    <property type="match status" value="1"/>
</dbReference>
<dbReference type="Proteomes" id="UP000198625">
    <property type="component" value="Unassembled WGS sequence"/>
</dbReference>
<dbReference type="CDD" id="cd06170">
    <property type="entry name" value="LuxR_C_like"/>
    <property type="match status" value="1"/>
</dbReference>
<feature type="transmembrane region" description="Helical" evidence="4">
    <location>
        <begin position="267"/>
        <end position="286"/>
    </location>
</feature>
<evidence type="ECO:0000256" key="3">
    <source>
        <dbReference type="ARBA" id="ARBA00023163"/>
    </source>
</evidence>
<dbReference type="RefSeq" id="WP_208975184.1">
    <property type="nucleotide sequence ID" value="NZ_FNQE01000003.1"/>
</dbReference>
<reference evidence="7" key="1">
    <citation type="submission" date="2016-10" db="EMBL/GenBank/DDBJ databases">
        <authorList>
            <person name="Varghese N."/>
            <person name="Submissions S."/>
        </authorList>
    </citation>
    <scope>NUCLEOTIDE SEQUENCE [LARGE SCALE GENOMIC DNA]</scope>
    <source>
        <strain evidence="7">DSM 21650</strain>
    </source>
</reference>
<evidence type="ECO:0000256" key="1">
    <source>
        <dbReference type="ARBA" id="ARBA00023015"/>
    </source>
</evidence>
<keyword evidence="2" id="KW-0238">DNA-binding</keyword>
<dbReference type="Pfam" id="PF00196">
    <property type="entry name" value="GerE"/>
    <property type="match status" value="1"/>
</dbReference>
<dbReference type="InterPro" id="IPR000792">
    <property type="entry name" value="Tscrpt_reg_LuxR_C"/>
</dbReference>
<dbReference type="InterPro" id="IPR036388">
    <property type="entry name" value="WH-like_DNA-bd_sf"/>
</dbReference>
<feature type="transmembrane region" description="Helical" evidence="4">
    <location>
        <begin position="53"/>
        <end position="73"/>
    </location>
</feature>
<dbReference type="SUPFAM" id="SSF103473">
    <property type="entry name" value="MFS general substrate transporter"/>
    <property type="match status" value="1"/>
</dbReference>
<dbReference type="PANTHER" id="PTHR44688:SF16">
    <property type="entry name" value="DNA-BINDING TRANSCRIPTIONAL ACTIVATOR DEVR_DOSR"/>
    <property type="match status" value="1"/>
</dbReference>
<dbReference type="InterPro" id="IPR036259">
    <property type="entry name" value="MFS_trans_sf"/>
</dbReference>
<feature type="transmembrane region" description="Helical" evidence="4">
    <location>
        <begin position="82"/>
        <end position="99"/>
    </location>
</feature>
<dbReference type="InterPro" id="IPR016032">
    <property type="entry name" value="Sig_transdc_resp-reg_C-effctor"/>
</dbReference>
<feature type="transmembrane region" description="Helical" evidence="4">
    <location>
        <begin position="242"/>
        <end position="260"/>
    </location>
</feature>
<dbReference type="PROSITE" id="PS00622">
    <property type="entry name" value="HTH_LUXR_1"/>
    <property type="match status" value="1"/>
</dbReference>
<feature type="transmembrane region" description="Helical" evidence="4">
    <location>
        <begin position="209"/>
        <end position="230"/>
    </location>
</feature>
<keyword evidence="4" id="KW-0472">Membrane</keyword>
<feature type="transmembrane region" description="Helical" evidence="4">
    <location>
        <begin position="20"/>
        <end position="41"/>
    </location>
</feature>
<sequence length="479" mass="53809">MLSQWNNNTNMSANHRKASIIVFSLYFSWLLALPFEGQVLYAIANLHNIDPQGLIFFTIASHFLGLLSCGFFVKNIKTVKKIMIFSILSCILGSTIFFFSFSITWYVSLICTSFLSGISVGSWGFYFKAYTPSNERIKTAADVLIYSNVLMIIINMIAINISPYIGLFVSIAMLMGAFLFALKLPSDYRTYNKDSSTEAPKLLNPTKPLIFLCLFIVIITINSGLMYQVINPSFAHHKGLVSWYWAVPYIIALSVMKNLSPKFNRAYILYVAIAMIGFAFLSFMTLDRSAGSYLIVNTLMLGACGVYDLFWWSILGEMLDYSNNPAKILGIGLSFNVLGVLFGGIVGSITISSDPHNYNSSIIALVVVFTILIMLPLLNKRLSVLLKNHVFLSELSQMSSNERKKIIGSFVENSLLTGRESEIASLLLKGRTYKMIADELYLSENTVKTHIKNIYSKLNIQSKTELVKLMLEREYETTK</sequence>
<dbReference type="Gene3D" id="1.20.1250.20">
    <property type="entry name" value="MFS general substrate transporter like domains"/>
    <property type="match status" value="1"/>
</dbReference>
<keyword evidence="4" id="KW-1133">Transmembrane helix</keyword>
<feature type="transmembrane region" description="Helical" evidence="4">
    <location>
        <begin position="328"/>
        <end position="352"/>
    </location>
</feature>
<dbReference type="SMART" id="SM00421">
    <property type="entry name" value="HTH_LUXR"/>
    <property type="match status" value="1"/>
</dbReference>
<name>A0A1H3LFP3_9FIRM</name>
<evidence type="ECO:0000259" key="5">
    <source>
        <dbReference type="PROSITE" id="PS50043"/>
    </source>
</evidence>
<dbReference type="EMBL" id="FNQE01000003">
    <property type="protein sequence ID" value="SDY63367.1"/>
    <property type="molecule type" value="Genomic_DNA"/>
</dbReference>
<dbReference type="PRINTS" id="PR00038">
    <property type="entry name" value="HTHLUXR"/>
</dbReference>
<feature type="transmembrane region" description="Helical" evidence="4">
    <location>
        <begin position="164"/>
        <end position="182"/>
    </location>
</feature>
<keyword evidence="7" id="KW-1185">Reference proteome</keyword>
<feature type="transmembrane region" description="Helical" evidence="4">
    <location>
        <begin position="358"/>
        <end position="378"/>
    </location>
</feature>